<gene>
    <name evidence="1" type="ORF">BWK73_01950</name>
</gene>
<dbReference type="EMBL" id="MTEJ01000001">
    <property type="protein sequence ID" value="OQX17453.1"/>
    <property type="molecule type" value="Genomic_DNA"/>
</dbReference>
<dbReference type="AlphaFoldDB" id="A0A1Y1R077"/>
<evidence type="ECO:0000313" key="2">
    <source>
        <dbReference type="Proteomes" id="UP000192491"/>
    </source>
</evidence>
<proteinExistence type="predicted"/>
<comment type="caution">
    <text evidence="1">The sequence shown here is derived from an EMBL/GenBank/DDBJ whole genome shotgun (WGS) entry which is preliminary data.</text>
</comment>
<accession>A0A1Y1R077</accession>
<evidence type="ECO:0000313" key="1">
    <source>
        <dbReference type="EMBL" id="OQX17453.1"/>
    </source>
</evidence>
<sequence>MAHEGVHNLRGTASLNKLCPQKPPVGVDFDIEVAFEKGLDPLRSDQTELILRIQKQAGFL</sequence>
<protein>
    <submittedName>
        <fullName evidence="1">Uncharacterized protein</fullName>
    </submittedName>
</protein>
<reference evidence="1 2" key="1">
    <citation type="submission" date="2017-01" db="EMBL/GenBank/DDBJ databases">
        <title>Novel large sulfur bacteria in the metagenomes of groundwater-fed chemosynthetic microbial mats in the Lake Huron basin.</title>
        <authorList>
            <person name="Sharrar A.M."/>
            <person name="Flood B.E."/>
            <person name="Bailey J.V."/>
            <person name="Jones D.S."/>
            <person name="Biddanda B."/>
            <person name="Ruberg S.A."/>
            <person name="Marcus D.N."/>
            <person name="Dick G.J."/>
        </authorList>
    </citation>
    <scope>NUCLEOTIDE SEQUENCE [LARGE SCALE GENOMIC DNA]</scope>
    <source>
        <strain evidence="1">A8</strain>
    </source>
</reference>
<dbReference type="Proteomes" id="UP000192491">
    <property type="component" value="Unassembled WGS sequence"/>
</dbReference>
<name>A0A1Y1R077_9GAMM</name>
<organism evidence="1 2">
    <name type="scientific">Thiothrix lacustris</name>
    <dbReference type="NCBI Taxonomy" id="525917"/>
    <lineage>
        <taxon>Bacteria</taxon>
        <taxon>Pseudomonadati</taxon>
        <taxon>Pseudomonadota</taxon>
        <taxon>Gammaproteobacteria</taxon>
        <taxon>Thiotrichales</taxon>
        <taxon>Thiotrichaceae</taxon>
        <taxon>Thiothrix</taxon>
    </lineage>
</organism>